<protein>
    <recommendedName>
        <fullName evidence="3">Phage tail protein</fullName>
    </recommendedName>
</protein>
<evidence type="ECO:0008006" key="3">
    <source>
        <dbReference type="Google" id="ProtNLM"/>
    </source>
</evidence>
<accession>A0A1B8Q8Y3</accession>
<comment type="caution">
    <text evidence="1">The sequence shown here is derived from an EMBL/GenBank/DDBJ whole genome shotgun (WGS) entry which is preliminary data.</text>
</comment>
<dbReference type="OrthoDB" id="6571799at2"/>
<dbReference type="STRING" id="34059.A9308_00575"/>
<dbReference type="RefSeq" id="WP_067238475.1">
    <property type="nucleotide sequence ID" value="NZ_LZMZ01000051.1"/>
</dbReference>
<reference evidence="1 2" key="1">
    <citation type="submission" date="2016-06" db="EMBL/GenBank/DDBJ databases">
        <title>Draft genome of Moraxella atlantae CCUG 66109.</title>
        <authorList>
            <person name="Salva-Serra F."/>
            <person name="Engstrom-Jakobsson H."/>
            <person name="Thorell K."/>
            <person name="Gonzales-Siles L."/>
            <person name="Karlsson R."/>
            <person name="Boulund F."/>
            <person name="Engstrand L."/>
            <person name="Kristiansson E."/>
            <person name="Moore E."/>
        </authorList>
    </citation>
    <scope>NUCLEOTIDE SEQUENCE [LARGE SCALE GENOMIC DNA]</scope>
    <source>
        <strain evidence="1 2">CCUG 66109</strain>
    </source>
</reference>
<evidence type="ECO:0000313" key="1">
    <source>
        <dbReference type="EMBL" id="OBX73738.1"/>
    </source>
</evidence>
<gene>
    <name evidence="1" type="ORF">A9308_00575</name>
</gene>
<sequence>MSRGNRVVLSYAPQADITQIPKTGWKILPFKSNSLNNTVELTDSETIVNSRIKTAGMVTSATAEGDVEVEFIKSIYDDLIAAAAFNTWNNNSLLFGGSTQQLFAIEEMFGDVTQYHYWAGMAVNRWVLTIPTSGFISMTFGFVGQDYKTATEAYAVTPASVATAPKASSISVESITIDNENLRGIACVTDFNFELDNGMERQNCIGSGLYGAKNLEKQANMSGSLTLAYGQKAQSILDKQLTGATVAIQATIKFPDGARYTLGIPKAQLSGDIPNGGANDLLSAQLRYTVVEQAPTLTRAVVA</sequence>
<name>A0A1B8Q8Y3_9GAMM</name>
<dbReference type="EMBL" id="LZMZ01000051">
    <property type="protein sequence ID" value="OBX73738.1"/>
    <property type="molecule type" value="Genomic_DNA"/>
</dbReference>
<dbReference type="Proteomes" id="UP000092508">
    <property type="component" value="Unassembled WGS sequence"/>
</dbReference>
<proteinExistence type="predicted"/>
<dbReference type="Pfam" id="PF18906">
    <property type="entry name" value="Phage_tube_2"/>
    <property type="match status" value="1"/>
</dbReference>
<dbReference type="InterPro" id="IPR044000">
    <property type="entry name" value="Phage_tube_2"/>
</dbReference>
<evidence type="ECO:0000313" key="2">
    <source>
        <dbReference type="Proteomes" id="UP000092508"/>
    </source>
</evidence>
<dbReference type="AlphaFoldDB" id="A0A1B8Q8Y3"/>
<organism evidence="1 2">
    <name type="scientific">Faucicola atlantae</name>
    <dbReference type="NCBI Taxonomy" id="34059"/>
    <lineage>
        <taxon>Bacteria</taxon>
        <taxon>Pseudomonadati</taxon>
        <taxon>Pseudomonadota</taxon>
        <taxon>Gammaproteobacteria</taxon>
        <taxon>Moraxellales</taxon>
        <taxon>Moraxellaceae</taxon>
        <taxon>Faucicola</taxon>
    </lineage>
</organism>